<proteinExistence type="predicted"/>
<dbReference type="Proteomes" id="UP000199167">
    <property type="component" value="Unassembled WGS sequence"/>
</dbReference>
<dbReference type="RefSeq" id="WP_089997268.1">
    <property type="nucleotide sequence ID" value="NZ_FOIZ01000003.1"/>
</dbReference>
<dbReference type="InterPro" id="IPR036291">
    <property type="entry name" value="NAD(P)-bd_dom_sf"/>
</dbReference>
<organism evidence="2 3">
    <name type="scientific">Cognatiyoonia koreensis</name>
    <dbReference type="NCBI Taxonomy" id="364200"/>
    <lineage>
        <taxon>Bacteria</taxon>
        <taxon>Pseudomonadati</taxon>
        <taxon>Pseudomonadota</taxon>
        <taxon>Alphaproteobacteria</taxon>
        <taxon>Rhodobacterales</taxon>
        <taxon>Paracoccaceae</taxon>
        <taxon>Cognatiyoonia</taxon>
    </lineage>
</organism>
<sequence length="315" mass="34448">MPDTTFGAKGWTPDRLGSLAGKTYVITGANAGAGFQATRIFLSKGAKVVMLNRSAEKSTAAIKELKVEFGTKADVSFVRMDLSELASVRKAADEVLQTVPRIDALICNAAIAQVPTQKLTVDGFESQLGTNHYGHFVLCGMLFDRIEQSKGRIVVVASLGYNMGIKTIQFDDMNWDKNYSANPVYSQSKLAQMMFAYELQDRLQGTDKDVPVYVCHPGSSATSLITTSGNWLTRLLFRLMTLTPMVQSAEKGAYPEVMCATEDGLEQRALYGPTGRMEFVGPVGKGTLNPHAYDKAVMEKLWAVSEEATGFSWDH</sequence>
<dbReference type="CDD" id="cd05327">
    <property type="entry name" value="retinol-DH_like_SDR_c_like"/>
    <property type="match status" value="1"/>
</dbReference>
<dbReference type="SUPFAM" id="SSF51735">
    <property type="entry name" value="NAD(P)-binding Rossmann-fold domains"/>
    <property type="match status" value="1"/>
</dbReference>
<name>A0A1I0RZH0_9RHOB</name>
<keyword evidence="3" id="KW-1185">Reference proteome</keyword>
<dbReference type="PANTHER" id="PTHR43157">
    <property type="entry name" value="PHOSPHATIDYLINOSITOL-GLYCAN BIOSYNTHESIS CLASS F PROTEIN-RELATED"/>
    <property type="match status" value="1"/>
</dbReference>
<dbReference type="OrthoDB" id="109589at2"/>
<dbReference type="EMBL" id="FOIZ01000003">
    <property type="protein sequence ID" value="SEW47200.1"/>
    <property type="molecule type" value="Genomic_DNA"/>
</dbReference>
<evidence type="ECO:0000313" key="2">
    <source>
        <dbReference type="EMBL" id="SEW47200.1"/>
    </source>
</evidence>
<dbReference type="InterPro" id="IPR002347">
    <property type="entry name" value="SDR_fam"/>
</dbReference>
<dbReference type="PRINTS" id="PR00081">
    <property type="entry name" value="GDHRDH"/>
</dbReference>
<accession>A0A1I0RZH0</accession>
<dbReference type="GO" id="GO:0016491">
    <property type="term" value="F:oxidoreductase activity"/>
    <property type="evidence" value="ECO:0007669"/>
    <property type="project" value="UniProtKB-KW"/>
</dbReference>
<keyword evidence="1" id="KW-0560">Oxidoreductase</keyword>
<dbReference type="PANTHER" id="PTHR43157:SF31">
    <property type="entry name" value="PHOSPHATIDYLINOSITOL-GLYCAN BIOSYNTHESIS CLASS F PROTEIN"/>
    <property type="match status" value="1"/>
</dbReference>
<gene>
    <name evidence="2" type="ORF">SAMN04488515_3550</name>
</gene>
<dbReference type="Pfam" id="PF00106">
    <property type="entry name" value="adh_short"/>
    <property type="match status" value="1"/>
</dbReference>
<protein>
    <submittedName>
        <fullName evidence="2">NAD(P)-dependent dehydrogenase, short-chain alcohol dehydrogenase family</fullName>
    </submittedName>
</protein>
<evidence type="ECO:0000313" key="3">
    <source>
        <dbReference type="Proteomes" id="UP000199167"/>
    </source>
</evidence>
<reference evidence="2 3" key="1">
    <citation type="submission" date="2016-10" db="EMBL/GenBank/DDBJ databases">
        <authorList>
            <person name="de Groot N.N."/>
        </authorList>
    </citation>
    <scope>NUCLEOTIDE SEQUENCE [LARGE SCALE GENOMIC DNA]</scope>
    <source>
        <strain evidence="2 3">DSM 17925</strain>
    </source>
</reference>
<dbReference type="AlphaFoldDB" id="A0A1I0RZH0"/>
<dbReference type="Gene3D" id="3.40.50.720">
    <property type="entry name" value="NAD(P)-binding Rossmann-like Domain"/>
    <property type="match status" value="1"/>
</dbReference>
<dbReference type="STRING" id="364200.SAMN04488515_3550"/>
<evidence type="ECO:0000256" key="1">
    <source>
        <dbReference type="ARBA" id="ARBA00023002"/>
    </source>
</evidence>